<evidence type="ECO:0000256" key="8">
    <source>
        <dbReference type="SAM" id="MobiDB-lite"/>
    </source>
</evidence>
<evidence type="ECO:0000256" key="7">
    <source>
        <dbReference type="PROSITE-ProRule" id="PRU00339"/>
    </source>
</evidence>
<proteinExistence type="predicted"/>
<organism evidence="10 11">
    <name type="scientific">Chitinimonas prasina</name>
    <dbReference type="NCBI Taxonomy" id="1434937"/>
    <lineage>
        <taxon>Bacteria</taxon>
        <taxon>Pseudomonadati</taxon>
        <taxon>Pseudomonadota</taxon>
        <taxon>Betaproteobacteria</taxon>
        <taxon>Neisseriales</taxon>
        <taxon>Chitinibacteraceae</taxon>
        <taxon>Chitinimonas</taxon>
    </lineage>
</organism>
<evidence type="ECO:0000256" key="2">
    <source>
        <dbReference type="ARBA" id="ARBA00023012"/>
    </source>
</evidence>
<evidence type="ECO:0000256" key="1">
    <source>
        <dbReference type="ARBA" id="ARBA00022553"/>
    </source>
</evidence>
<reference evidence="11" key="1">
    <citation type="journal article" date="2019" name="Int. J. Syst. Evol. Microbiol.">
        <title>The Global Catalogue of Microorganisms (GCM) 10K type strain sequencing project: providing services to taxonomists for standard genome sequencing and annotation.</title>
        <authorList>
            <consortium name="The Broad Institute Genomics Platform"/>
            <consortium name="The Broad Institute Genome Sequencing Center for Infectious Disease"/>
            <person name="Wu L."/>
            <person name="Ma J."/>
        </authorList>
    </citation>
    <scope>NUCLEOTIDE SEQUENCE [LARGE SCALE GENOMIC DNA]</scope>
    <source>
        <strain evidence="11">NBRC 110044</strain>
    </source>
</reference>
<evidence type="ECO:0000313" key="11">
    <source>
        <dbReference type="Proteomes" id="UP001156706"/>
    </source>
</evidence>
<dbReference type="PANTHER" id="PTHR48111">
    <property type="entry name" value="REGULATOR OF RPOS"/>
    <property type="match status" value="1"/>
</dbReference>
<dbReference type="InterPro" id="IPR001789">
    <property type="entry name" value="Sig_transdc_resp-reg_receiver"/>
</dbReference>
<feature type="repeat" description="TPR" evidence="7">
    <location>
        <begin position="230"/>
        <end position="263"/>
    </location>
</feature>
<dbReference type="SUPFAM" id="SSF52172">
    <property type="entry name" value="CheY-like"/>
    <property type="match status" value="1"/>
</dbReference>
<keyword evidence="11" id="KW-1185">Reference proteome</keyword>
<dbReference type="SMART" id="SM00028">
    <property type="entry name" value="TPR"/>
    <property type="match status" value="3"/>
</dbReference>
<sequence length="552" mass="61267">MHQRSLSALVADPSSTVRLSLRAILQGCDVGRIDTASTISEARRRLLDGKYDLVLCEFHFESEETGQDLLEELREKKLLPLSTLFFMVTAEASYARVVNVAEETPDDYMLKPVQAGELSERIEKAFNRRQALMEIYEALNDKHYNKALKSAQQMMAVKTPYLGDIVRLAANILFRLGRLEEAATMYKRILATRNPAWAKLGLAKVALRMGDKATAEAAMLDIVNLHFRYLPVYNQLAELYLSEERYDDALDITEQALKITPNNLKRLQRAGQIAWSLGDTTKAAEHLGRAVRLNGKAVDLDYRSIFHLALLQFNAGGLPDGASLVKQLLAKCKAEELGVEGRRGEWYAELAQAAESIARREPLAAIDVMRKLATHWDAPDFDFAFALDYLALLAQLYAEDIASTLIAWIEPIALRFDSGRHADQLLVQPLVKHPKLVGVITRAGEVIAQTTNQAAKMMVEDNTRAAAELLIQEGQRTRNNRLLAAAANAAAKNYLSYKEPAFRQQAETCLAFMVPADDQLTLRLRAQMGSVKVADDAAETPAAPTPSVEGSD</sequence>
<keyword evidence="4" id="KW-0238">DNA-binding</keyword>
<dbReference type="SUPFAM" id="SSF48452">
    <property type="entry name" value="TPR-like"/>
    <property type="match status" value="1"/>
</dbReference>
<dbReference type="InterPro" id="IPR011006">
    <property type="entry name" value="CheY-like_superfamily"/>
</dbReference>
<dbReference type="Gene3D" id="3.40.50.2300">
    <property type="match status" value="1"/>
</dbReference>
<dbReference type="InterPro" id="IPR039420">
    <property type="entry name" value="WalR-like"/>
</dbReference>
<evidence type="ECO:0000313" key="10">
    <source>
        <dbReference type="EMBL" id="GLR11429.1"/>
    </source>
</evidence>
<dbReference type="Pfam" id="PF13181">
    <property type="entry name" value="TPR_8"/>
    <property type="match status" value="2"/>
</dbReference>
<comment type="caution">
    <text evidence="6">Lacks conserved residue(s) required for the propagation of feature annotation.</text>
</comment>
<feature type="domain" description="Response regulatory" evidence="9">
    <location>
        <begin position="7"/>
        <end position="126"/>
    </location>
</feature>
<dbReference type="EMBL" id="BSOG01000001">
    <property type="protein sequence ID" value="GLR11429.1"/>
    <property type="molecule type" value="Genomic_DNA"/>
</dbReference>
<evidence type="ECO:0000256" key="5">
    <source>
        <dbReference type="ARBA" id="ARBA00023163"/>
    </source>
</evidence>
<dbReference type="PROSITE" id="PS50005">
    <property type="entry name" value="TPR"/>
    <property type="match status" value="1"/>
</dbReference>
<evidence type="ECO:0000256" key="4">
    <source>
        <dbReference type="ARBA" id="ARBA00023125"/>
    </source>
</evidence>
<dbReference type="PROSITE" id="PS50110">
    <property type="entry name" value="RESPONSE_REGULATORY"/>
    <property type="match status" value="1"/>
</dbReference>
<dbReference type="Proteomes" id="UP001156706">
    <property type="component" value="Unassembled WGS sequence"/>
</dbReference>
<gene>
    <name evidence="10" type="ORF">GCM10007907_02190</name>
</gene>
<keyword evidence="3" id="KW-0805">Transcription regulation</keyword>
<dbReference type="PANTHER" id="PTHR48111:SF1">
    <property type="entry name" value="TWO-COMPONENT RESPONSE REGULATOR ORR33"/>
    <property type="match status" value="1"/>
</dbReference>
<evidence type="ECO:0000256" key="6">
    <source>
        <dbReference type="PROSITE-ProRule" id="PRU00169"/>
    </source>
</evidence>
<accession>A0ABQ5YER4</accession>
<comment type="caution">
    <text evidence="10">The sequence shown here is derived from an EMBL/GenBank/DDBJ whole genome shotgun (WGS) entry which is preliminary data.</text>
</comment>
<keyword evidence="5" id="KW-0804">Transcription</keyword>
<dbReference type="PROSITE" id="PS50293">
    <property type="entry name" value="TPR_REGION"/>
    <property type="match status" value="1"/>
</dbReference>
<evidence type="ECO:0000256" key="3">
    <source>
        <dbReference type="ARBA" id="ARBA00023015"/>
    </source>
</evidence>
<keyword evidence="1" id="KW-0597">Phosphoprotein</keyword>
<keyword evidence="7" id="KW-0802">TPR repeat</keyword>
<dbReference type="InterPro" id="IPR011990">
    <property type="entry name" value="TPR-like_helical_dom_sf"/>
</dbReference>
<evidence type="ECO:0000259" key="9">
    <source>
        <dbReference type="PROSITE" id="PS50110"/>
    </source>
</evidence>
<dbReference type="InterPro" id="IPR019734">
    <property type="entry name" value="TPR_rpt"/>
</dbReference>
<name>A0ABQ5YER4_9NEIS</name>
<keyword evidence="2" id="KW-0902">Two-component regulatory system</keyword>
<dbReference type="Pfam" id="PF00072">
    <property type="entry name" value="Response_reg"/>
    <property type="match status" value="1"/>
</dbReference>
<dbReference type="Gene3D" id="1.25.40.10">
    <property type="entry name" value="Tetratricopeptide repeat domain"/>
    <property type="match status" value="1"/>
</dbReference>
<feature type="region of interest" description="Disordered" evidence="8">
    <location>
        <begin position="533"/>
        <end position="552"/>
    </location>
</feature>
<protein>
    <recommendedName>
        <fullName evidence="9">Response regulatory domain-containing protein</fullName>
    </recommendedName>
</protein>
<dbReference type="SMART" id="SM00448">
    <property type="entry name" value="REC"/>
    <property type="match status" value="1"/>
</dbReference>
<dbReference type="RefSeq" id="WP_284194588.1">
    <property type="nucleotide sequence ID" value="NZ_BSOG01000001.1"/>
</dbReference>